<gene>
    <name evidence="2" type="ORF">H6B30_01900</name>
</gene>
<name>A0A939B0D3_9BACT</name>
<keyword evidence="3" id="KW-1185">Reference proteome</keyword>
<reference evidence="2 3" key="1">
    <citation type="journal article" date="2021" name="Sci. Rep.">
        <title>The distribution of antibiotic resistance genes in chicken gut microbiota commensals.</title>
        <authorList>
            <person name="Juricova H."/>
            <person name="Matiasovicova J."/>
            <person name="Kubasova T."/>
            <person name="Cejkova D."/>
            <person name="Rychlik I."/>
        </authorList>
    </citation>
    <scope>NUCLEOTIDE SEQUENCE [LARGE SCALE GENOMIC DNA]</scope>
    <source>
        <strain evidence="2 3">An819</strain>
    </source>
</reference>
<evidence type="ECO:0000313" key="3">
    <source>
        <dbReference type="Proteomes" id="UP000764045"/>
    </source>
</evidence>
<dbReference type="EMBL" id="JACJJL010000002">
    <property type="protein sequence ID" value="MBM6660518.1"/>
    <property type="molecule type" value="Genomic_DNA"/>
</dbReference>
<protein>
    <submittedName>
        <fullName evidence="2">DUF4435 domain-containing protein</fullName>
    </submittedName>
</protein>
<evidence type="ECO:0000313" key="2">
    <source>
        <dbReference type="EMBL" id="MBM6660518.1"/>
    </source>
</evidence>
<proteinExistence type="predicted"/>
<dbReference type="InterPro" id="IPR029492">
    <property type="entry name" value="DUF4435"/>
</dbReference>
<dbReference type="RefSeq" id="WP_205107342.1">
    <property type="nucleotide sequence ID" value="NZ_JACJJL010000002.1"/>
</dbReference>
<feature type="domain" description="DUF4435" evidence="1">
    <location>
        <begin position="27"/>
        <end position="272"/>
    </location>
</feature>
<dbReference type="AlphaFoldDB" id="A0A939B0D3"/>
<dbReference type="Pfam" id="PF14491">
    <property type="entry name" value="DUF4435"/>
    <property type="match status" value="1"/>
</dbReference>
<evidence type="ECO:0000259" key="1">
    <source>
        <dbReference type="Pfam" id="PF14491"/>
    </source>
</evidence>
<organism evidence="2 3">
    <name type="scientific">Marseilla massiliensis</name>
    <dbReference type="NCBI Taxonomy" id="1841864"/>
    <lineage>
        <taxon>Bacteria</taxon>
        <taxon>Pseudomonadati</taxon>
        <taxon>Bacteroidota</taxon>
        <taxon>Bacteroidia</taxon>
        <taxon>Bacteroidales</taxon>
        <taxon>Prevotellaceae</taxon>
        <taxon>Marseilla</taxon>
    </lineage>
</organism>
<sequence>MGKRLRENITSRYVEAANSLTSKKARRKIVAYVESYDDILFWRTVLDRFEDETRFFEVMLPSRGTLKRGKKSVLMNFISENVGRDMIACVDADYDYLLQGITPTSAKILNSPYVFHTYVYAIENYQCYAAGLHNVCVMVTLNDHAIFDFEEYMRQYSLACYPLFVWSVWMYRTGNYNDFSLTDFCKVIDPGGFNVFHPQSSIDHLRGKVMRKVHYLQSRYPKAKASYRRLQQEMEQLGVTPETTYLYIQGHHIFDTVVVPILNKVCNKLRMERENEINRTSVHRTQMRNEISCYENSIENIGSMLKKSVGYMASPQFRRLQADVERYLDSCDQRRQKPGEGPGAEGSQAM</sequence>
<accession>A0A939B0D3</accession>
<dbReference type="Proteomes" id="UP000764045">
    <property type="component" value="Unassembled WGS sequence"/>
</dbReference>
<comment type="caution">
    <text evidence="2">The sequence shown here is derived from an EMBL/GenBank/DDBJ whole genome shotgun (WGS) entry which is preliminary data.</text>
</comment>